<dbReference type="RefSeq" id="WP_166205683.1">
    <property type="nucleotide sequence ID" value="NZ_CP088285.1"/>
</dbReference>
<name>A0A973W2H9_9BRAD</name>
<accession>A0A973W2H9</accession>
<dbReference type="EMBL" id="JAAOLE020000001">
    <property type="protein sequence ID" value="NVI46358.1"/>
    <property type="molecule type" value="Genomic_DNA"/>
</dbReference>
<protein>
    <submittedName>
        <fullName evidence="1">Uncharacterized protein</fullName>
    </submittedName>
</protein>
<evidence type="ECO:0000313" key="1">
    <source>
        <dbReference type="EMBL" id="NVI46358.1"/>
    </source>
</evidence>
<organism evidence="1">
    <name type="scientific">Bradyrhizobium septentrionale</name>
    <dbReference type="NCBI Taxonomy" id="1404411"/>
    <lineage>
        <taxon>Bacteria</taxon>
        <taxon>Pseudomonadati</taxon>
        <taxon>Pseudomonadota</taxon>
        <taxon>Alphaproteobacteria</taxon>
        <taxon>Hyphomicrobiales</taxon>
        <taxon>Nitrobacteraceae</taxon>
        <taxon>Bradyrhizobium</taxon>
    </lineage>
</organism>
<dbReference type="AlphaFoldDB" id="A0A973W2H9"/>
<reference evidence="1" key="1">
    <citation type="submission" date="2020-06" db="EMBL/GenBank/DDBJ databases">
        <title>Whole Genome Sequence of Bradyrhizobium sp. Strain 1S1.</title>
        <authorList>
            <person name="Bromfield E.S.P."/>
            <person name="Cloutier S."/>
        </authorList>
    </citation>
    <scope>NUCLEOTIDE SEQUENCE [LARGE SCALE GENOMIC DNA]</scope>
    <source>
        <strain evidence="1">1S1</strain>
    </source>
</reference>
<comment type="caution">
    <text evidence="1">The sequence shown here is derived from an EMBL/GenBank/DDBJ whole genome shotgun (WGS) entry which is preliminary data.</text>
</comment>
<dbReference type="InterPro" id="IPR056928">
    <property type="entry name" value="Gp77-like"/>
</dbReference>
<sequence length="299" mass="31958">MLVWGGAKWPVDQEPFDIDWSGQLGTDTVVGSAWSILSGDSQLQIVGNTFTTTRTQITLAGGTEDANYILQNIVTTAAGNTLSERVVLPMGTGPKAGDLVPLSRALDWLGLTSDPDCAVQRIISGISGQVTNYLGYSLAKADYTRTFDGEGTRLLFVPDLPLNSVSAVTIDGHVIPVSANGSFNPGYSANAYAVAVKGYRFTRGFQNVTLAYNSGYATVPDDIVQACLNWIKDLYLQKQMTAIPTNVTSVRAGDTQYEFANPGLSTTSKMAQDDPQIPVTVLGTLSSYKRTTPAQGVWP</sequence>
<dbReference type="Pfam" id="PF23148">
    <property type="entry name" value="Gp77"/>
    <property type="match status" value="1"/>
</dbReference>
<gene>
    <name evidence="1" type="ORF">HAP48_026040</name>
</gene>
<proteinExistence type="predicted"/>